<protein>
    <submittedName>
        <fullName evidence="1">Uncharacterized protein</fullName>
    </submittedName>
</protein>
<dbReference type="Proteomes" id="UP000011770">
    <property type="component" value="Unassembled WGS sequence"/>
</dbReference>
<sequence>MRFKKKQGGWNVRAVCFTGRGGSSSRTEERKLVQTCLRDVFGYPQLYEILRKKSPREVVDYLNHIFSYLIDIVNVHNGMINKFLGAPVRRSDFGRR</sequence>
<proteinExistence type="predicted"/>
<accession>M3GVY9</accession>
<dbReference type="EMBL" id="AHOR02000047">
    <property type="protein sequence ID" value="EMF80700.1"/>
    <property type="molecule type" value="Genomic_DNA"/>
</dbReference>
<dbReference type="SUPFAM" id="SSF55073">
    <property type="entry name" value="Nucleotide cyclase"/>
    <property type="match status" value="1"/>
</dbReference>
<reference evidence="1 2" key="1">
    <citation type="submission" date="2013-01" db="EMBL/GenBank/DDBJ databases">
        <authorList>
            <person name="Harkins D.M."/>
            <person name="Durkin A.S."/>
            <person name="Brinkac L.M."/>
            <person name="Haft D.H."/>
            <person name="Selengut J.D."/>
            <person name="Sanka R."/>
            <person name="DePew J."/>
            <person name="Purushe J."/>
            <person name="Tulsiani S.M."/>
            <person name="Graham G.C."/>
            <person name="Burns M.-A."/>
            <person name="Dohnt M.F."/>
            <person name="Smythe L.D."/>
            <person name="McKay D.B."/>
            <person name="Craig S.B."/>
            <person name="Vinetz J.M."/>
            <person name="Sutton G.G."/>
            <person name="Nierman W.C."/>
            <person name="Fouts D.E."/>
        </authorList>
    </citation>
    <scope>NUCLEOTIDE SEQUENCE [LARGE SCALE GENOMIC DNA]</scope>
    <source>
        <strain evidence="1 2">LT2116</strain>
    </source>
</reference>
<gene>
    <name evidence="1" type="ORF">LEP1GSC188_3964</name>
</gene>
<organism evidence="1 2">
    <name type="scientific">Leptospira weilii serovar Topaz str. LT2116</name>
    <dbReference type="NCBI Taxonomy" id="1088540"/>
    <lineage>
        <taxon>Bacteria</taxon>
        <taxon>Pseudomonadati</taxon>
        <taxon>Spirochaetota</taxon>
        <taxon>Spirochaetia</taxon>
        <taxon>Leptospirales</taxon>
        <taxon>Leptospiraceae</taxon>
        <taxon>Leptospira</taxon>
    </lineage>
</organism>
<dbReference type="InterPro" id="IPR029787">
    <property type="entry name" value="Nucleotide_cyclase"/>
</dbReference>
<dbReference type="Gene3D" id="3.30.70.1230">
    <property type="entry name" value="Nucleotide cyclase"/>
    <property type="match status" value="1"/>
</dbReference>
<evidence type="ECO:0000313" key="2">
    <source>
        <dbReference type="Proteomes" id="UP000011770"/>
    </source>
</evidence>
<comment type="caution">
    <text evidence="1">The sequence shown here is derived from an EMBL/GenBank/DDBJ whole genome shotgun (WGS) entry which is preliminary data.</text>
</comment>
<dbReference type="AlphaFoldDB" id="M3GVY9"/>
<name>M3GVY9_9LEPT</name>
<evidence type="ECO:0000313" key="1">
    <source>
        <dbReference type="EMBL" id="EMF80700.1"/>
    </source>
</evidence>